<protein>
    <recommendedName>
        <fullName evidence="2">DNA-directed DNA polymerase</fullName>
        <ecNumber evidence="2">2.7.7.7</ecNumber>
    </recommendedName>
</protein>
<proteinExistence type="predicted"/>
<accession>A0ABV0C7E1</accession>
<dbReference type="PANTHER" id="PTHR10133">
    <property type="entry name" value="DNA POLYMERASE I"/>
    <property type="match status" value="1"/>
</dbReference>
<gene>
    <name evidence="6" type="ORF">ABE587_10765</name>
</gene>
<dbReference type="SMART" id="SM00482">
    <property type="entry name" value="POLAc"/>
    <property type="match status" value="1"/>
</dbReference>
<keyword evidence="3" id="KW-0235">DNA replication</keyword>
<dbReference type="Proteomes" id="UP001400166">
    <property type="component" value="Unassembled WGS sequence"/>
</dbReference>
<comment type="caution">
    <text evidence="6">The sequence shown here is derived from an EMBL/GenBank/DDBJ whole genome shotgun (WGS) entry which is preliminary data.</text>
</comment>
<reference evidence="6 7" key="1">
    <citation type="submission" date="2024-04" db="EMBL/GenBank/DDBJ databases">
        <title>WGS of bacteria from Torrens River.</title>
        <authorList>
            <person name="Wyrsch E.R."/>
            <person name="Drigo B."/>
        </authorList>
    </citation>
    <scope>NUCLEOTIDE SEQUENCE [LARGE SCALE GENOMIC DNA]</scope>
    <source>
        <strain evidence="6 7">TWI153</strain>
    </source>
</reference>
<dbReference type="InterPro" id="IPR001098">
    <property type="entry name" value="DNA-dir_DNA_pol_A_palm_dom"/>
</dbReference>
<organism evidence="6 7">
    <name type="scientific">Stenotrophomonas hibiscicola</name>
    <dbReference type="NCBI Taxonomy" id="86189"/>
    <lineage>
        <taxon>Bacteria</taxon>
        <taxon>Pseudomonadati</taxon>
        <taxon>Pseudomonadota</taxon>
        <taxon>Gammaproteobacteria</taxon>
        <taxon>Lysobacterales</taxon>
        <taxon>Lysobacteraceae</taxon>
        <taxon>Stenotrophomonas</taxon>
        <taxon>Stenotrophomonas maltophilia group</taxon>
    </lineage>
</organism>
<dbReference type="EMBL" id="JBDJOF010000018">
    <property type="protein sequence ID" value="MEN5390299.1"/>
    <property type="molecule type" value="Genomic_DNA"/>
</dbReference>
<dbReference type="PANTHER" id="PTHR10133:SF27">
    <property type="entry name" value="DNA POLYMERASE NU"/>
    <property type="match status" value="1"/>
</dbReference>
<dbReference type="InterPro" id="IPR002298">
    <property type="entry name" value="DNA_polymerase_A"/>
</dbReference>
<dbReference type="Pfam" id="PF00476">
    <property type="entry name" value="DNA_pol_A"/>
    <property type="match status" value="1"/>
</dbReference>
<evidence type="ECO:0000256" key="1">
    <source>
        <dbReference type="ARBA" id="ARBA00011541"/>
    </source>
</evidence>
<dbReference type="SUPFAM" id="SSF56672">
    <property type="entry name" value="DNA/RNA polymerases"/>
    <property type="match status" value="1"/>
</dbReference>
<feature type="domain" description="DNA-directed DNA polymerase family A palm" evidence="5">
    <location>
        <begin position="296"/>
        <end position="481"/>
    </location>
</feature>
<comment type="catalytic activity">
    <reaction evidence="4">
        <text>DNA(n) + a 2'-deoxyribonucleoside 5'-triphosphate = DNA(n+1) + diphosphate</text>
        <dbReference type="Rhea" id="RHEA:22508"/>
        <dbReference type="Rhea" id="RHEA-COMP:17339"/>
        <dbReference type="Rhea" id="RHEA-COMP:17340"/>
        <dbReference type="ChEBI" id="CHEBI:33019"/>
        <dbReference type="ChEBI" id="CHEBI:61560"/>
        <dbReference type="ChEBI" id="CHEBI:173112"/>
        <dbReference type="EC" id="2.7.7.7"/>
    </reaction>
</comment>
<evidence type="ECO:0000256" key="3">
    <source>
        <dbReference type="ARBA" id="ARBA00022705"/>
    </source>
</evidence>
<evidence type="ECO:0000313" key="7">
    <source>
        <dbReference type="Proteomes" id="UP001400166"/>
    </source>
</evidence>
<keyword evidence="7" id="KW-1185">Reference proteome</keyword>
<evidence type="ECO:0000313" key="6">
    <source>
        <dbReference type="EMBL" id="MEN5390299.1"/>
    </source>
</evidence>
<dbReference type="Gene3D" id="3.30.70.370">
    <property type="match status" value="1"/>
</dbReference>
<evidence type="ECO:0000256" key="4">
    <source>
        <dbReference type="ARBA" id="ARBA00049244"/>
    </source>
</evidence>
<evidence type="ECO:0000256" key="2">
    <source>
        <dbReference type="ARBA" id="ARBA00012417"/>
    </source>
</evidence>
<dbReference type="InterPro" id="IPR043502">
    <property type="entry name" value="DNA/RNA_pol_sf"/>
</dbReference>
<dbReference type="Gene3D" id="1.10.150.20">
    <property type="entry name" value="5' to 3' exonuclease, C-terminal subdomain"/>
    <property type="match status" value="1"/>
</dbReference>
<evidence type="ECO:0000259" key="5">
    <source>
        <dbReference type="SMART" id="SM00482"/>
    </source>
</evidence>
<dbReference type="EC" id="2.7.7.7" evidence="2"/>
<comment type="subunit">
    <text evidence="1">Single-chain monomer with multiple functions.</text>
</comment>
<name>A0ABV0C7E1_9GAMM</name>
<dbReference type="RefSeq" id="WP_308304909.1">
    <property type="nucleotide sequence ID" value="NZ_JBDJOF010000018.1"/>
</dbReference>
<sequence length="518" mass="58148">MTDGSGVLIFFKDFSERGGDRYFLWSDGALTETDAHKIVEMTVRLVCHDYWLISPAIFRSAGRLPVSVVDVVEFERGTSGRRVSKAVRERQDVRQTLLGFCDEAVVDSYLSAFYKQAELDASTVAVIGDALSRHWTELLWQAKSNGEFERAIDVELPVFNELTSCVVHGIRVDEARLREHKKTVDVDYYLTLKRFAEKHELPYEVPRDDVVVERLESRGFDMSGVSLDYILRLLPMQDGFGDDLIELKRIHASRSILNRLSVGAGRVFPILDSQATVTSRIYFRDPALQGLPGYYRDVIIPDKGMELSYVDYDQFEVGVMAALSSDPKMLSLYSSGDLYLEVSRSLFECDEKRGFAKRLFLSYAYGMRQKALIDAAYASGGTRLSAKQFFAEFNVFEEWKRSINAEFEKNGRIGTSMGNYLQRELVGPLTPKECRSSVSQVVQGTAALIFKKAILKVASLPDVKIKVPMHDALLVQHPPGFDRCLLMGTFASAMTEHFGGSIAGKASIEPFFKARGPG</sequence>